<accession>A0A2R5FHA0</accession>
<dbReference type="Pfam" id="PF20035">
    <property type="entry name" value="DUF6439"/>
    <property type="match status" value="1"/>
</dbReference>
<name>A0A2R5FHA0_NOSCO</name>
<proteinExistence type="predicted"/>
<keyword evidence="2" id="KW-1185">Reference proteome</keyword>
<protein>
    <submittedName>
        <fullName evidence="1">Uncharacterized protein</fullName>
    </submittedName>
</protein>
<sequence length="170" mass="18446">MSEIYCALVDPGAVAIVPVVGDRVALDRNVLLRIGAIALLPLALVQNLVRDFLLTAVIVLAASFTSSKVEVNANVPIVMSQSTQLPKTSQLNELSTLELAQALMERLSISPNDWHRLKSNRNSRANEQVAAAMVYLLKNQPQEAQARLEQAIGWLDRSISAPPCPTHGKS</sequence>
<comment type="caution">
    <text evidence="1">The sequence shown here is derived from an EMBL/GenBank/DDBJ whole genome shotgun (WGS) entry which is preliminary data.</text>
</comment>
<dbReference type="InterPro" id="IPR045511">
    <property type="entry name" value="DUF6439"/>
</dbReference>
<gene>
    <name evidence="1" type="ORF">NIES4072_12250</name>
</gene>
<evidence type="ECO:0000313" key="1">
    <source>
        <dbReference type="EMBL" id="GBG17565.1"/>
    </source>
</evidence>
<dbReference type="Proteomes" id="UP000245124">
    <property type="component" value="Unassembled WGS sequence"/>
</dbReference>
<organism evidence="1 2">
    <name type="scientific">Nostoc commune NIES-4072</name>
    <dbReference type="NCBI Taxonomy" id="2005467"/>
    <lineage>
        <taxon>Bacteria</taxon>
        <taxon>Bacillati</taxon>
        <taxon>Cyanobacteriota</taxon>
        <taxon>Cyanophyceae</taxon>
        <taxon>Nostocales</taxon>
        <taxon>Nostocaceae</taxon>
        <taxon>Nostoc</taxon>
    </lineage>
</organism>
<dbReference type="AlphaFoldDB" id="A0A2R5FHA0"/>
<dbReference type="EMBL" id="BDUD01000001">
    <property type="protein sequence ID" value="GBG17565.1"/>
    <property type="molecule type" value="Genomic_DNA"/>
</dbReference>
<reference evidence="1 2" key="1">
    <citation type="submission" date="2017-06" db="EMBL/GenBank/DDBJ databases">
        <title>Genome sequencing of cyanobaciteial culture collection at National Institute for Environmental Studies (NIES).</title>
        <authorList>
            <person name="Hirose Y."/>
            <person name="Shimura Y."/>
            <person name="Fujisawa T."/>
            <person name="Nakamura Y."/>
            <person name="Kawachi M."/>
        </authorList>
    </citation>
    <scope>NUCLEOTIDE SEQUENCE [LARGE SCALE GENOMIC DNA]</scope>
    <source>
        <strain evidence="1 2">NIES-4072</strain>
    </source>
</reference>
<evidence type="ECO:0000313" key="2">
    <source>
        <dbReference type="Proteomes" id="UP000245124"/>
    </source>
</evidence>